<feature type="compositionally biased region" description="Basic and acidic residues" evidence="11">
    <location>
        <begin position="355"/>
        <end position="368"/>
    </location>
</feature>
<evidence type="ECO:0000256" key="6">
    <source>
        <dbReference type="ARBA" id="ARBA00022728"/>
    </source>
</evidence>
<dbReference type="GO" id="GO:0005737">
    <property type="term" value="C:cytoplasm"/>
    <property type="evidence" value="ECO:0007669"/>
    <property type="project" value="UniProtKB-SubCell"/>
</dbReference>
<evidence type="ECO:0000256" key="7">
    <source>
        <dbReference type="ARBA" id="ARBA00023187"/>
    </source>
</evidence>
<dbReference type="GO" id="GO:0005681">
    <property type="term" value="C:spliceosomal complex"/>
    <property type="evidence" value="ECO:0007669"/>
    <property type="project" value="UniProtKB-KW"/>
</dbReference>
<proteinExistence type="inferred from homology"/>
<feature type="region of interest" description="Disordered" evidence="11">
    <location>
        <begin position="91"/>
        <end position="117"/>
    </location>
</feature>
<dbReference type="RefSeq" id="XP_022668057.1">
    <property type="nucleotide sequence ID" value="XM_022812322.1"/>
</dbReference>
<comment type="function">
    <text evidence="10">Protein associated with the U5 snRNP, during its maturation and its post-splicing recycling and which is required for spliceosomal tri-snRNP complex assembly in the nucleus. Has a molecular sequestering activity and transiently hinders SNRNP200 binding sites for constitutive splicing factors that intervene later during the assembly of the spliceosome and splicing. Together with its molecular sequestering activity, may also function as a molecular adapter and placeholder, coordinating the assembly of the U5 snRNP and its association with the U4/U6 di-snRNP.</text>
</comment>
<evidence type="ECO:0000256" key="3">
    <source>
        <dbReference type="ARBA" id="ARBA00010362"/>
    </source>
</evidence>
<feature type="compositionally biased region" description="Polar residues" evidence="11">
    <location>
        <begin position="302"/>
        <end position="311"/>
    </location>
</feature>
<keyword evidence="8" id="KW-0539">Nucleus</keyword>
<evidence type="ECO:0000313" key="13">
    <source>
        <dbReference type="Proteomes" id="UP000594260"/>
    </source>
</evidence>
<feature type="region of interest" description="Disordered" evidence="11">
    <location>
        <begin position="35"/>
        <end position="59"/>
    </location>
</feature>
<keyword evidence="4" id="KW-0963">Cytoplasm</keyword>
<keyword evidence="5" id="KW-0507">mRNA processing</keyword>
<keyword evidence="7" id="KW-0508">mRNA splicing</keyword>
<dbReference type="Pfam" id="PF15264">
    <property type="entry name" value="TSSC4"/>
    <property type="match status" value="1"/>
</dbReference>
<dbReference type="InterPro" id="IPR029338">
    <property type="entry name" value="TSSC4"/>
</dbReference>
<evidence type="ECO:0000256" key="5">
    <source>
        <dbReference type="ARBA" id="ARBA00022664"/>
    </source>
</evidence>
<evidence type="ECO:0000256" key="1">
    <source>
        <dbReference type="ARBA" id="ARBA00004123"/>
    </source>
</evidence>
<reference evidence="12" key="1">
    <citation type="submission" date="2021-01" db="UniProtKB">
        <authorList>
            <consortium name="EnsemblMetazoa"/>
        </authorList>
    </citation>
    <scope>IDENTIFICATION</scope>
</reference>
<dbReference type="GeneID" id="111253212"/>
<feature type="compositionally biased region" description="Polar residues" evidence="11">
    <location>
        <begin position="319"/>
        <end position="329"/>
    </location>
</feature>
<evidence type="ECO:0000256" key="4">
    <source>
        <dbReference type="ARBA" id="ARBA00022490"/>
    </source>
</evidence>
<accession>A0A7M7KPE0</accession>
<comment type="similarity">
    <text evidence="3">Belongs to the TSSC4 family.</text>
</comment>
<feature type="region of interest" description="Disordered" evidence="11">
    <location>
        <begin position="301"/>
        <end position="368"/>
    </location>
</feature>
<dbReference type="EnsemblMetazoa" id="XM_022812322">
    <property type="protein sequence ID" value="XP_022668057"/>
    <property type="gene ID" value="LOC111253212"/>
</dbReference>
<name>A0A7M7KPE0_VARDE</name>
<protein>
    <recommendedName>
        <fullName evidence="9">U5 small nuclear ribonucleoprotein TSSC4</fullName>
    </recommendedName>
</protein>
<feature type="compositionally biased region" description="Basic and acidic residues" evidence="11">
    <location>
        <begin position="198"/>
        <end position="210"/>
    </location>
</feature>
<evidence type="ECO:0000313" key="12">
    <source>
        <dbReference type="EnsemblMetazoa" id="XP_022668057"/>
    </source>
</evidence>
<organism evidence="12 13">
    <name type="scientific">Varroa destructor</name>
    <name type="common">Honeybee mite</name>
    <dbReference type="NCBI Taxonomy" id="109461"/>
    <lineage>
        <taxon>Eukaryota</taxon>
        <taxon>Metazoa</taxon>
        <taxon>Ecdysozoa</taxon>
        <taxon>Arthropoda</taxon>
        <taxon>Chelicerata</taxon>
        <taxon>Arachnida</taxon>
        <taxon>Acari</taxon>
        <taxon>Parasitiformes</taxon>
        <taxon>Mesostigmata</taxon>
        <taxon>Gamasina</taxon>
        <taxon>Dermanyssoidea</taxon>
        <taxon>Varroidae</taxon>
        <taxon>Varroa</taxon>
    </lineage>
</organism>
<comment type="subcellular location">
    <subcellularLocation>
        <location evidence="2">Cytoplasm</location>
    </subcellularLocation>
    <subcellularLocation>
        <location evidence="1">Nucleus</location>
    </subcellularLocation>
</comment>
<evidence type="ECO:0000256" key="8">
    <source>
        <dbReference type="ARBA" id="ARBA00023242"/>
    </source>
</evidence>
<dbReference type="OrthoDB" id="1906282at2759"/>
<dbReference type="PANTHER" id="PTHR13445:SF3">
    <property type="entry name" value="U5 SMALL NUCLEAR RIBONUCLEOPROTEIN TSSC4"/>
    <property type="match status" value="1"/>
</dbReference>
<evidence type="ECO:0000256" key="10">
    <source>
        <dbReference type="ARBA" id="ARBA00045970"/>
    </source>
</evidence>
<keyword evidence="13" id="KW-1185">Reference proteome</keyword>
<keyword evidence="6" id="KW-0747">Spliceosome</keyword>
<dbReference type="KEGG" id="vde:111253212"/>
<evidence type="ECO:0000256" key="11">
    <source>
        <dbReference type="SAM" id="MobiDB-lite"/>
    </source>
</evidence>
<dbReference type="GO" id="GO:0006397">
    <property type="term" value="P:mRNA processing"/>
    <property type="evidence" value="ECO:0007669"/>
    <property type="project" value="UniProtKB-KW"/>
</dbReference>
<dbReference type="Proteomes" id="UP000594260">
    <property type="component" value="Unplaced"/>
</dbReference>
<evidence type="ECO:0000256" key="9">
    <source>
        <dbReference type="ARBA" id="ARBA00035304"/>
    </source>
</evidence>
<feature type="region of interest" description="Disordered" evidence="11">
    <location>
        <begin position="196"/>
        <end position="216"/>
    </location>
</feature>
<dbReference type="GO" id="GO:0008380">
    <property type="term" value="P:RNA splicing"/>
    <property type="evidence" value="ECO:0007669"/>
    <property type="project" value="UniProtKB-KW"/>
</dbReference>
<dbReference type="InParanoid" id="A0A7M7KPE0"/>
<dbReference type="PANTHER" id="PTHR13445">
    <property type="entry name" value="TUMOR SUPPRESSING SUBTRANSFERABLE CANDIDATE 4 TSSC4"/>
    <property type="match status" value="1"/>
</dbReference>
<evidence type="ECO:0000256" key="2">
    <source>
        <dbReference type="ARBA" id="ARBA00004496"/>
    </source>
</evidence>
<feature type="compositionally biased region" description="Basic and acidic residues" evidence="11">
    <location>
        <begin position="94"/>
        <end position="104"/>
    </location>
</feature>
<dbReference type="AlphaFoldDB" id="A0A7M7KPE0"/>
<sequence length="368" mass="41406">MSSSPFRLRGLSDTFLSKADMVFAGLGLLEKQHDDWAKSHAKKGQPSPQQEEPDTLRNSEFLIPYSRTQLDRRNQNGDLRKRLYKSSNQQLYSSRDHQFLHPRDLPCSSRSSKVPDHRLHPERWTKYSLDSVSDNDLSDRGNAAAAMNFLQKQATAYNKDNSQLQTSEGRHTCGSFNSSDLRAHFSPGSINFSKRSRRIEVDQSNEDARQPKPLPKVLTHESPLSAAPRRIVPEHVVGSRSSPRAIMKKRSIVGPKTGDGDRIKLSHLVHNEDSDLDHHMHVNQTRADSTATSNVPDIGFDVTSSRSSSANKGEKAKQMSASNNESGINISKEIDDPEARLTNSPPTVVKRRRFRGDTRTRNMDEDDD</sequence>